<dbReference type="InterPro" id="IPR036390">
    <property type="entry name" value="WH_DNA-bd_sf"/>
</dbReference>
<dbReference type="InterPro" id="IPR013586">
    <property type="entry name" value="PSMD3_C"/>
</dbReference>
<dbReference type="FunFam" id="1.25.40.570:FF:000009">
    <property type="entry name" value="26S proteasome non-ATPase regulatory subunit 3"/>
    <property type="match status" value="1"/>
</dbReference>
<reference evidence="14" key="1">
    <citation type="submission" date="2025-08" db="UniProtKB">
        <authorList>
            <consortium name="Ensembl"/>
        </authorList>
    </citation>
    <scope>IDENTIFICATION</scope>
</reference>
<evidence type="ECO:0000256" key="9">
    <source>
        <dbReference type="ARBA" id="ARBA00075103"/>
    </source>
</evidence>
<dbReference type="GO" id="GO:0005654">
    <property type="term" value="C:nucleoplasm"/>
    <property type="evidence" value="ECO:0007669"/>
    <property type="project" value="Ensembl"/>
</dbReference>
<dbReference type="InterPro" id="IPR000717">
    <property type="entry name" value="PCI_dom"/>
</dbReference>
<name>A0A8C6C8Q3_MONMO</name>
<protein>
    <recommendedName>
        <fullName evidence="8">26S proteasome non-ATPase regulatory subunit 3</fullName>
    </recommendedName>
    <alternativeName>
        <fullName evidence="9">26S proteasome regulatory subunit RPN3</fullName>
    </alternativeName>
    <alternativeName>
        <fullName evidence="11">26S proteasome regulatory subunit S3</fullName>
    </alternativeName>
    <alternativeName>
        <fullName evidence="10">Proteasome subunit p58</fullName>
    </alternativeName>
</protein>
<dbReference type="AlphaFoldDB" id="A0A8C6C8Q3"/>
<evidence type="ECO:0000256" key="5">
    <source>
        <dbReference type="ARBA" id="ARBA00022843"/>
    </source>
</evidence>
<keyword evidence="15" id="KW-1185">Reference proteome</keyword>
<dbReference type="PANTHER" id="PTHR10758:SF2">
    <property type="entry name" value="26S PROTEASOME NON-ATPASE REGULATORY SUBUNIT 3"/>
    <property type="match status" value="1"/>
</dbReference>
<evidence type="ECO:0000256" key="3">
    <source>
        <dbReference type="ARBA" id="ARBA00022499"/>
    </source>
</evidence>
<evidence type="ECO:0000256" key="12">
    <source>
        <dbReference type="SAM" id="MobiDB-lite"/>
    </source>
</evidence>
<dbReference type="Pfam" id="PF25573">
    <property type="entry name" value="TPR_PSMD3_N"/>
    <property type="match status" value="1"/>
</dbReference>
<dbReference type="Pfam" id="PF08375">
    <property type="entry name" value="Rpn3_C"/>
    <property type="match status" value="1"/>
</dbReference>
<keyword evidence="6" id="KW-0647">Proteasome</keyword>
<dbReference type="GO" id="GO:0005829">
    <property type="term" value="C:cytosol"/>
    <property type="evidence" value="ECO:0007669"/>
    <property type="project" value="Ensembl"/>
</dbReference>
<feature type="compositionally biased region" description="Basic and acidic residues" evidence="12">
    <location>
        <begin position="1"/>
        <end position="16"/>
    </location>
</feature>
<dbReference type="Proteomes" id="UP000694561">
    <property type="component" value="Unplaced"/>
</dbReference>
<evidence type="ECO:0000256" key="6">
    <source>
        <dbReference type="ARBA" id="ARBA00022942"/>
    </source>
</evidence>
<keyword evidence="3" id="KW-1017">Isopeptide bond</keyword>
<evidence type="ECO:0000256" key="1">
    <source>
        <dbReference type="ARBA" id="ARBA00002362"/>
    </source>
</evidence>
<dbReference type="InterPro" id="IPR011990">
    <property type="entry name" value="TPR-like_helical_dom_sf"/>
</dbReference>
<reference evidence="14" key="2">
    <citation type="submission" date="2025-09" db="UniProtKB">
        <authorList>
            <consortium name="Ensembl"/>
        </authorList>
    </citation>
    <scope>IDENTIFICATION</scope>
</reference>
<dbReference type="PROSITE" id="PS50250">
    <property type="entry name" value="PCI"/>
    <property type="match status" value="1"/>
</dbReference>
<accession>A0A8C6C8Q3</accession>
<dbReference type="GO" id="GO:0006511">
    <property type="term" value="P:ubiquitin-dependent protein catabolic process"/>
    <property type="evidence" value="ECO:0007669"/>
    <property type="project" value="TreeGrafter"/>
</dbReference>
<organism evidence="14 15">
    <name type="scientific">Monodon monoceros</name>
    <name type="common">Narwhal</name>
    <name type="synonym">Ceratodon monodon</name>
    <dbReference type="NCBI Taxonomy" id="40151"/>
    <lineage>
        <taxon>Eukaryota</taxon>
        <taxon>Metazoa</taxon>
        <taxon>Chordata</taxon>
        <taxon>Craniata</taxon>
        <taxon>Vertebrata</taxon>
        <taxon>Euteleostomi</taxon>
        <taxon>Mammalia</taxon>
        <taxon>Eutheria</taxon>
        <taxon>Laurasiatheria</taxon>
        <taxon>Artiodactyla</taxon>
        <taxon>Whippomorpha</taxon>
        <taxon>Cetacea</taxon>
        <taxon>Odontoceti</taxon>
        <taxon>Monodontidae</taxon>
        <taxon>Monodon</taxon>
    </lineage>
</organism>
<evidence type="ECO:0000313" key="15">
    <source>
        <dbReference type="Proteomes" id="UP000694561"/>
    </source>
</evidence>
<dbReference type="PANTHER" id="PTHR10758">
    <property type="entry name" value="26S PROTEASOME NON-ATPASE REGULATORY SUBUNIT 3/COP9 SIGNALOSOME COMPLEX SUBUNIT 3"/>
    <property type="match status" value="1"/>
</dbReference>
<dbReference type="Pfam" id="PF01399">
    <property type="entry name" value="PCI"/>
    <property type="match status" value="1"/>
</dbReference>
<proteinExistence type="inferred from homology"/>
<dbReference type="SMART" id="SM00753">
    <property type="entry name" value="PAM"/>
    <property type="match status" value="1"/>
</dbReference>
<keyword evidence="4" id="KW-0597">Phosphoprotein</keyword>
<comment type="function">
    <text evidence="1">Component of the 26S proteasome, a multiprotein complex involved in the ATP-dependent degradation of ubiquitinated proteins. This complex plays a key role in the maintenance of protein homeostasis by removing misfolded or damaged proteins, which could impair cellular functions, and by removing proteins whose functions are no longer required. Therefore, the proteasome participates in numerous cellular processes, including cell cycle progression, apoptosis, or DNA damage repair.</text>
</comment>
<dbReference type="GeneTree" id="ENSGT00940000153653"/>
<evidence type="ECO:0000259" key="13">
    <source>
        <dbReference type="PROSITE" id="PS50250"/>
    </source>
</evidence>
<evidence type="ECO:0000256" key="7">
    <source>
        <dbReference type="ARBA" id="ARBA00063952"/>
    </source>
</evidence>
<keyword evidence="5" id="KW-0832">Ubl conjugation</keyword>
<dbReference type="SUPFAM" id="SSF46785">
    <property type="entry name" value="Winged helix' DNA-binding domain"/>
    <property type="match status" value="1"/>
</dbReference>
<dbReference type="InterPro" id="IPR050756">
    <property type="entry name" value="CSN3"/>
</dbReference>
<feature type="domain" description="PCI" evidence="13">
    <location>
        <begin position="286"/>
        <end position="465"/>
    </location>
</feature>
<dbReference type="Gene3D" id="1.25.40.10">
    <property type="entry name" value="Tetratricopeptide repeat domain"/>
    <property type="match status" value="1"/>
</dbReference>
<dbReference type="InterPro" id="IPR057985">
    <property type="entry name" value="TPR_PSMD3_N"/>
</dbReference>
<dbReference type="GO" id="GO:0042176">
    <property type="term" value="P:regulation of protein catabolic process"/>
    <property type="evidence" value="ECO:0007669"/>
    <property type="project" value="InterPro"/>
</dbReference>
<dbReference type="GO" id="GO:0008541">
    <property type="term" value="C:proteasome regulatory particle, lid subcomplex"/>
    <property type="evidence" value="ECO:0007669"/>
    <property type="project" value="TreeGrafter"/>
</dbReference>
<evidence type="ECO:0000256" key="10">
    <source>
        <dbReference type="ARBA" id="ARBA00080169"/>
    </source>
</evidence>
<dbReference type="SMART" id="SM00088">
    <property type="entry name" value="PINT"/>
    <property type="match status" value="1"/>
</dbReference>
<feature type="region of interest" description="Disordered" evidence="12">
    <location>
        <begin position="1"/>
        <end position="68"/>
    </location>
</feature>
<comment type="subunit">
    <text evidence="7">Component of the 19S proteasome regulatory particle complex. The 26S proteasome consists of a 20S core particle (CP) and two 19S regulatory subunits (RP). The regulatory particle is made of a lid composed of 9 subunits including PSMD3, a base containing 6 ATPases and few additional components. Interacts with UBQLN1 (via ubiquitin-like domain). Interacts with ERCC6.</text>
</comment>
<gene>
    <name evidence="14" type="primary">PSMD3</name>
</gene>
<evidence type="ECO:0000256" key="2">
    <source>
        <dbReference type="ARBA" id="ARBA00007912"/>
    </source>
</evidence>
<dbReference type="GO" id="GO:0030234">
    <property type="term" value="F:enzyme regulator activity"/>
    <property type="evidence" value="ECO:0007669"/>
    <property type="project" value="InterPro"/>
</dbReference>
<dbReference type="Gene3D" id="1.25.40.570">
    <property type="match status" value="1"/>
</dbReference>
<sequence>MKQEGSARRRGADKAKPPPGGGEQEPLPPPAPQDVEMKEEAAAGGGSTGETDGKAAAAAAEHSQRELDTVTLEDIKEHVKQLEKAVSGKEPRFVLRALRMLPSTSRRLNHYVLYKAVHGFFTSNSATRDFLLPFLEEPMDTEADLQFRPRTGKAASAPLLPEVEAYLQLLVVIFLMNNKSYKEAQKISDDLMQKISTQNRRALDLVAAKCYYYHARVYEFLDKLDVVRSFLHARLRTATLRHDADGQATLLNLLLRNYLHYSLYDQAEKLVSKSVFPEQANNNEWARYLYYTGRIKAIQLEYSEARRTMTNALRKAPQHTAVGFKQTVHKLLIVVELLLGEIPDRLQFRQPSLKRSLMPYFLLTQAVRTGNLAKFNQVLDQFGEKFQADGTYTLIIRLRHNVIKTGVRMISLSYSRISLADIAQKLQLDSPEDAEFIVAKAIRDGVIEASINHEKGYVQSKEMIDIYSTREPQLAFHQRISFCLDIHNMSVKVRSPGLQRRCLAATCPPPHPRVPQGRLAWFGAQFPDDLCKITGCPEGAKDFACGTTAPSLCSSGVWLPGRIRQGFRVQCSGFGSKFESFTFSEPVSPSVKLIMRCYLPCLLRRVDRIT</sequence>
<evidence type="ECO:0000256" key="8">
    <source>
        <dbReference type="ARBA" id="ARBA00071764"/>
    </source>
</evidence>
<evidence type="ECO:0000313" key="14">
    <source>
        <dbReference type="Ensembl" id="ENSMMNP00015027270.1"/>
    </source>
</evidence>
<dbReference type="Ensembl" id="ENSMMNT00015029975.1">
    <property type="protein sequence ID" value="ENSMMNP00015027270.1"/>
    <property type="gene ID" value="ENSMMNG00015019923.1"/>
</dbReference>
<comment type="similarity">
    <text evidence="2">Belongs to the proteasome subunit S3 family.</text>
</comment>
<evidence type="ECO:0000256" key="4">
    <source>
        <dbReference type="ARBA" id="ARBA00022553"/>
    </source>
</evidence>
<dbReference type="FunFam" id="1.25.40.10:FF:000174">
    <property type="entry name" value="26S proteasome non-ATPase regulatory subunit 3"/>
    <property type="match status" value="1"/>
</dbReference>
<evidence type="ECO:0000256" key="11">
    <source>
        <dbReference type="ARBA" id="ARBA00083241"/>
    </source>
</evidence>